<reference evidence="8 9" key="1">
    <citation type="journal article" date="2014" name="Proc. Natl. Acad. Sci. U.S.A.">
        <title>Trajectory and genomic determinants of fungal-pathogen speciation and host adaptation.</title>
        <authorList>
            <person name="Hu X."/>
            <person name="Xiao G."/>
            <person name="Zheng P."/>
            <person name="Shang Y."/>
            <person name="Su Y."/>
            <person name="Zhang X."/>
            <person name="Liu X."/>
            <person name="Zhan S."/>
            <person name="St Leger R.J."/>
            <person name="Wang C."/>
        </authorList>
    </citation>
    <scope>NUCLEOTIDE SEQUENCE [LARGE SCALE GENOMIC DNA]</scope>
    <source>
        <strain evidence="8 9">ARSEF 1941</strain>
    </source>
</reference>
<feature type="compositionally biased region" description="Polar residues" evidence="5">
    <location>
        <begin position="69"/>
        <end position="101"/>
    </location>
</feature>
<evidence type="ECO:0000259" key="7">
    <source>
        <dbReference type="Pfam" id="PF21796"/>
    </source>
</evidence>
<keyword evidence="4" id="KW-0539">Nucleus</keyword>
<feature type="region of interest" description="Disordered" evidence="5">
    <location>
        <begin position="19"/>
        <end position="265"/>
    </location>
</feature>
<protein>
    <submittedName>
        <fullName evidence="8">Chromatin assembly factor 1 subunit A</fullName>
    </submittedName>
</protein>
<name>A0A0B2X6Q3_METAS</name>
<gene>
    <name evidence="8" type="ORF">MAM_00439</name>
</gene>
<sequence>MPHNVQETEAVVRKRCHDEFAGDTLKIDGEGDAKSPKSTAIGQYGDGLPPQVQSQLHSSPAGSPAFTEAGSSTPARNSPNPITPTKATVGNNSCVRNSPDTMVSRVKGTASKRKRLTTVEKVAKDREQAEKKKEREELTAKRAAERAKQEEEKAVRAKEREEQAAAKAKEKAKLEEEKAARAKEREERRKQKEEEDRLKAEQRDEKKRKKEEEQRRIQEERDRRARSQPKLNEFFKIPGVSKKSDNGSSSAAGSPIKAARGNASVQQLETEYDRLFKPFFVRENTRLAPSATQMDEETREAKSRNLDSFLDGQRNAVNQKPLGFDPVEALLLPGRAPRRGRIHHPVKHIMETTYRNAAGASDANNIFQEARQKLASIPQKVITFSQDVRPPYYGTVTFKPYALGRDAMFKLARKPTKRRLPLDYDYDSEAEWQEEEGEDIDMEDEEEELDDDDDMDGFLDDTDDGGLSRRAFGNAMEPECTGVCYENYNRLGPNRTVYEHKMEFIHEGLEDTWGIDPFSSQYWETEVKAQPVKVSLSATESAAKMPPPPAPTNAFAALDGCAANVAASAKLVKPELLNDFKRAILDNKALSKVGIIDFIFHQFRSSVSRAEVRNTLEHVAEKKGAGRSKEWDLKPGHEIVF</sequence>
<feature type="region of interest" description="Disordered" evidence="5">
    <location>
        <begin position="425"/>
        <end position="456"/>
    </location>
</feature>
<dbReference type="GeneID" id="63734894"/>
<dbReference type="Pfam" id="PF21796">
    <property type="entry name" value="Cac1_C"/>
    <property type="match status" value="1"/>
</dbReference>
<feature type="domain" description="Chromatin assembly factor 1 subunit A dimerization" evidence="6">
    <location>
        <begin position="380"/>
        <end position="455"/>
    </location>
</feature>
<dbReference type="RefSeq" id="XP_040682503.1">
    <property type="nucleotide sequence ID" value="XM_040819238.1"/>
</dbReference>
<dbReference type="PANTHER" id="PTHR15272:SF0">
    <property type="entry name" value="CHROMATIN ASSEMBLY FACTOR 1 SUBUNIT A"/>
    <property type="match status" value="1"/>
</dbReference>
<evidence type="ECO:0000256" key="4">
    <source>
        <dbReference type="ARBA" id="ARBA00023242"/>
    </source>
</evidence>
<keyword evidence="3" id="KW-0234">DNA repair</keyword>
<evidence type="ECO:0000256" key="5">
    <source>
        <dbReference type="SAM" id="MobiDB-lite"/>
    </source>
</evidence>
<dbReference type="Proteomes" id="UP000030816">
    <property type="component" value="Unassembled WGS sequence"/>
</dbReference>
<evidence type="ECO:0000259" key="6">
    <source>
        <dbReference type="Pfam" id="PF12253"/>
    </source>
</evidence>
<keyword evidence="9" id="KW-1185">Reference proteome</keyword>
<dbReference type="GO" id="GO:0033186">
    <property type="term" value="C:CAF-1 complex"/>
    <property type="evidence" value="ECO:0007669"/>
    <property type="project" value="TreeGrafter"/>
</dbReference>
<feature type="compositionally biased region" description="Basic and acidic residues" evidence="5">
    <location>
        <begin position="117"/>
        <end position="225"/>
    </location>
</feature>
<dbReference type="AlphaFoldDB" id="A0A0B2X6Q3"/>
<dbReference type="OrthoDB" id="79480at2759"/>
<evidence type="ECO:0000256" key="3">
    <source>
        <dbReference type="ARBA" id="ARBA00023204"/>
    </source>
</evidence>
<dbReference type="GO" id="GO:0006334">
    <property type="term" value="P:nucleosome assembly"/>
    <property type="evidence" value="ECO:0007669"/>
    <property type="project" value="TreeGrafter"/>
</dbReference>
<keyword evidence="2" id="KW-0227">DNA damage</keyword>
<evidence type="ECO:0000256" key="2">
    <source>
        <dbReference type="ARBA" id="ARBA00022763"/>
    </source>
</evidence>
<dbReference type="HOGENOM" id="CLU_013392_3_0_1"/>
<feature type="compositionally biased region" description="Basic and acidic residues" evidence="5">
    <location>
        <begin position="19"/>
        <end position="35"/>
    </location>
</feature>
<comment type="caution">
    <text evidence="8">The sequence shown here is derived from an EMBL/GenBank/DDBJ whole genome shotgun (WGS) entry which is preliminary data.</text>
</comment>
<organism evidence="8 9">
    <name type="scientific">Metarhizium album (strain ARSEF 1941)</name>
    <dbReference type="NCBI Taxonomy" id="1081103"/>
    <lineage>
        <taxon>Eukaryota</taxon>
        <taxon>Fungi</taxon>
        <taxon>Dikarya</taxon>
        <taxon>Ascomycota</taxon>
        <taxon>Pezizomycotina</taxon>
        <taxon>Sordariomycetes</taxon>
        <taxon>Hypocreomycetidae</taxon>
        <taxon>Hypocreales</taxon>
        <taxon>Clavicipitaceae</taxon>
        <taxon>Metarhizium</taxon>
    </lineage>
</organism>
<feature type="compositionally biased region" description="Polar residues" evidence="5">
    <location>
        <begin position="51"/>
        <end position="61"/>
    </location>
</feature>
<evidence type="ECO:0000313" key="9">
    <source>
        <dbReference type="Proteomes" id="UP000030816"/>
    </source>
</evidence>
<dbReference type="Pfam" id="PF12253">
    <property type="entry name" value="CAF1A_dimeriz"/>
    <property type="match status" value="1"/>
</dbReference>
<dbReference type="PANTHER" id="PTHR15272">
    <property type="entry name" value="CHROMATIN ASSEMBLY FACTOR 1 SUBUNIT A CAF-1 SUBUNIT A"/>
    <property type="match status" value="1"/>
</dbReference>
<evidence type="ECO:0000313" key="8">
    <source>
        <dbReference type="EMBL" id="KHO01438.1"/>
    </source>
</evidence>
<dbReference type="GO" id="GO:0005634">
    <property type="term" value="C:nucleus"/>
    <property type="evidence" value="ECO:0007669"/>
    <property type="project" value="UniProtKB-SubCell"/>
</dbReference>
<dbReference type="STRING" id="1081103.A0A0B2X6Q3"/>
<comment type="subcellular location">
    <subcellularLocation>
        <location evidence="1">Nucleus</location>
    </subcellularLocation>
</comment>
<dbReference type="InterPro" id="IPR022043">
    <property type="entry name" value="CAF1A_DD"/>
</dbReference>
<dbReference type="EMBL" id="AZHE01000001">
    <property type="protein sequence ID" value="KHO01438.1"/>
    <property type="molecule type" value="Genomic_DNA"/>
</dbReference>
<evidence type="ECO:0000256" key="1">
    <source>
        <dbReference type="ARBA" id="ARBA00004123"/>
    </source>
</evidence>
<accession>A0A0B2X6Q3</accession>
<proteinExistence type="predicted"/>
<feature type="domain" description="Chromatin assembly factor 1 subunit Cac1-like C-terminal" evidence="7">
    <location>
        <begin position="577"/>
        <end position="633"/>
    </location>
</feature>
<dbReference type="InterPro" id="IPR048800">
    <property type="entry name" value="Cac1-like_C"/>
</dbReference>
<dbReference type="GO" id="GO:0006281">
    <property type="term" value="P:DNA repair"/>
    <property type="evidence" value="ECO:0007669"/>
    <property type="project" value="UniProtKB-KW"/>
</dbReference>